<dbReference type="EMBL" id="CAJNDS010001857">
    <property type="protein sequence ID" value="CAE7285286.1"/>
    <property type="molecule type" value="Genomic_DNA"/>
</dbReference>
<feature type="transmembrane region" description="Helical" evidence="6">
    <location>
        <begin position="233"/>
        <end position="250"/>
    </location>
</feature>
<sequence>MAMASGAQLYQECWESWPGTARWCMRFALAQIWSSVAGHLFFVTGPRFISDSTNKDEIELFQMTRLVLAIPLGLLAMFHLVENAKPQPRLRALIMARVSMFEFCVKITYYSMMATGREWAWQNMRCYDVRPIYLTRWLGWTFAIPTLLVMNYYPILDDRSFSEGVRRIFPQMAATAAYCWACYMGCVITDAWYGWYLNTLGCVAYVAVVVDTVCLTAERILYTDQPILKGYSIIVKECVFVIYTCVWLLGNWGYTSSYSVQRFYSVSDVSLKSTMCVLMFFFWSMEEEKKEDSDQEKDKTS</sequence>
<dbReference type="SUPFAM" id="SSF81321">
    <property type="entry name" value="Family A G protein-coupled receptor-like"/>
    <property type="match status" value="1"/>
</dbReference>
<dbReference type="AlphaFoldDB" id="A0A812N292"/>
<comment type="caution">
    <text evidence="7">The sequence shown here is derived from an EMBL/GenBank/DDBJ whole genome shotgun (WGS) entry which is preliminary data.</text>
</comment>
<reference evidence="7" key="1">
    <citation type="submission" date="2021-02" db="EMBL/GenBank/DDBJ databases">
        <authorList>
            <person name="Dougan E. K."/>
            <person name="Rhodes N."/>
            <person name="Thang M."/>
            <person name="Chan C."/>
        </authorList>
    </citation>
    <scope>NUCLEOTIDE SEQUENCE</scope>
</reference>
<feature type="transmembrane region" description="Helical" evidence="6">
    <location>
        <begin position="137"/>
        <end position="156"/>
    </location>
</feature>
<feature type="transmembrane region" description="Helical" evidence="6">
    <location>
        <begin position="23"/>
        <end position="43"/>
    </location>
</feature>
<evidence type="ECO:0000256" key="1">
    <source>
        <dbReference type="ARBA" id="ARBA00004141"/>
    </source>
</evidence>
<evidence type="ECO:0000313" key="7">
    <source>
        <dbReference type="EMBL" id="CAE7285286.1"/>
    </source>
</evidence>
<evidence type="ECO:0000256" key="4">
    <source>
        <dbReference type="ARBA" id="ARBA00022989"/>
    </source>
</evidence>
<proteinExistence type="inferred from homology"/>
<name>A0A812N292_9DINO</name>
<feature type="transmembrane region" description="Helical" evidence="6">
    <location>
        <begin position="177"/>
        <end position="197"/>
    </location>
</feature>
<evidence type="ECO:0000256" key="6">
    <source>
        <dbReference type="SAM" id="Phobius"/>
    </source>
</evidence>
<organism evidence="7 8">
    <name type="scientific">Symbiodinium natans</name>
    <dbReference type="NCBI Taxonomy" id="878477"/>
    <lineage>
        <taxon>Eukaryota</taxon>
        <taxon>Sar</taxon>
        <taxon>Alveolata</taxon>
        <taxon>Dinophyceae</taxon>
        <taxon>Suessiales</taxon>
        <taxon>Symbiodiniaceae</taxon>
        <taxon>Symbiodinium</taxon>
    </lineage>
</organism>
<protein>
    <recommendedName>
        <fullName evidence="9">Post-GPI attachment to proteins factor 3</fullName>
    </recommendedName>
</protein>
<dbReference type="Proteomes" id="UP000604046">
    <property type="component" value="Unassembled WGS sequence"/>
</dbReference>
<evidence type="ECO:0000313" key="8">
    <source>
        <dbReference type="Proteomes" id="UP000604046"/>
    </source>
</evidence>
<feature type="transmembrane region" description="Helical" evidence="6">
    <location>
        <begin position="63"/>
        <end position="81"/>
    </location>
</feature>
<dbReference type="InterPro" id="IPR001425">
    <property type="entry name" value="Arc/bac/fun_rhodopsins"/>
</dbReference>
<dbReference type="Gene3D" id="1.20.1070.10">
    <property type="entry name" value="Rhodopsin 7-helix transmembrane proteins"/>
    <property type="match status" value="1"/>
</dbReference>
<dbReference type="OrthoDB" id="412965at2759"/>
<evidence type="ECO:0000256" key="5">
    <source>
        <dbReference type="ARBA" id="ARBA00023136"/>
    </source>
</evidence>
<keyword evidence="8" id="KW-1185">Reference proteome</keyword>
<evidence type="ECO:0008006" key="9">
    <source>
        <dbReference type="Google" id="ProtNLM"/>
    </source>
</evidence>
<evidence type="ECO:0000256" key="2">
    <source>
        <dbReference type="ARBA" id="ARBA00008130"/>
    </source>
</evidence>
<feature type="transmembrane region" description="Helical" evidence="6">
    <location>
        <begin position="203"/>
        <end position="221"/>
    </location>
</feature>
<keyword evidence="3 6" id="KW-0812">Transmembrane</keyword>
<dbReference type="GO" id="GO:0016020">
    <property type="term" value="C:membrane"/>
    <property type="evidence" value="ECO:0007669"/>
    <property type="project" value="UniProtKB-SubCell"/>
</dbReference>
<gene>
    <name evidence="7" type="ORF">SNAT2548_LOCUS15101</name>
</gene>
<comment type="subcellular location">
    <subcellularLocation>
        <location evidence="1">Membrane</location>
        <topology evidence="1">Multi-pass membrane protein</topology>
    </subcellularLocation>
</comment>
<dbReference type="SMART" id="SM01021">
    <property type="entry name" value="Bac_rhodopsin"/>
    <property type="match status" value="1"/>
</dbReference>
<accession>A0A812N292</accession>
<evidence type="ECO:0000256" key="3">
    <source>
        <dbReference type="ARBA" id="ARBA00022692"/>
    </source>
</evidence>
<keyword evidence="4 6" id="KW-1133">Transmembrane helix</keyword>
<comment type="similarity">
    <text evidence="2">Belongs to the archaeal/bacterial/fungal opsin family.</text>
</comment>
<keyword evidence="5 6" id="KW-0472">Membrane</keyword>